<evidence type="ECO:0000313" key="3">
    <source>
        <dbReference type="EMBL" id="BAQ55595.1"/>
    </source>
</evidence>
<proteinExistence type="evidence at transcript level"/>
<feature type="compositionally biased region" description="Basic residues" evidence="2">
    <location>
        <begin position="250"/>
        <end position="260"/>
    </location>
</feature>
<dbReference type="GO" id="GO:0004497">
    <property type="term" value="F:monooxygenase activity"/>
    <property type="evidence" value="ECO:0007669"/>
    <property type="project" value="TreeGrafter"/>
</dbReference>
<name>A0A0P0UNR5_CHLVU</name>
<accession>A0A0P0UNR5</accession>
<dbReference type="Pfam" id="PF05042">
    <property type="entry name" value="Caleosin"/>
    <property type="match status" value="1"/>
</dbReference>
<sequence length="279" mass="31047">MVSASQMMANAPAGQSKKGQALVTTVDSVPVTKQHATIDVSDRLHNPGMPRANVTCDAEHPHGTYSPPNMTVMQQHIAFWDRDNDGVLWPQDTYVGFRKLGFNVLLSAIAVPVIHGTFSWWTGPSWIPDPAMRIYMKNIHRGKHGSDSETYDTEGRFVPQKFEEIFSKYDHGGKGGLTLSEVNEMIRGNRNIMDPVGWVAGWLEWNTSFYLIAKDTPRGRLLLKDDMRAIIDGTIFYRLAREVEEGRLKQKQVHGGMKKAKGPDAGRGLTAQAAGAKEE</sequence>
<evidence type="ECO:0000256" key="2">
    <source>
        <dbReference type="SAM" id="MobiDB-lite"/>
    </source>
</evidence>
<dbReference type="InterPro" id="IPR011992">
    <property type="entry name" value="EF-hand-dom_pair"/>
</dbReference>
<gene>
    <name evidence="3" type="primary">CvClo</name>
</gene>
<dbReference type="PANTHER" id="PTHR31495">
    <property type="entry name" value="PEROXYGENASE 3-RELATED"/>
    <property type="match status" value="1"/>
</dbReference>
<dbReference type="InterPro" id="IPR007736">
    <property type="entry name" value="Caleosin-related"/>
</dbReference>
<dbReference type="AlphaFoldDB" id="A0A0P0UNR5"/>
<dbReference type="GO" id="GO:0005509">
    <property type="term" value="F:calcium ion binding"/>
    <property type="evidence" value="ECO:0007669"/>
    <property type="project" value="TreeGrafter"/>
</dbReference>
<evidence type="ECO:0000256" key="1">
    <source>
        <dbReference type="ARBA" id="ARBA00006765"/>
    </source>
</evidence>
<feature type="region of interest" description="Disordered" evidence="2">
    <location>
        <begin position="250"/>
        <end position="279"/>
    </location>
</feature>
<dbReference type="SUPFAM" id="SSF47473">
    <property type="entry name" value="EF-hand"/>
    <property type="match status" value="1"/>
</dbReference>
<comment type="similarity">
    <text evidence="1">Belongs to the caleosin family.</text>
</comment>
<reference evidence="3" key="1">
    <citation type="journal article" date="2015" name="Biosci. Biotechnol. Biochem.">
        <title>Caleosin from Chlorella vulgaris TISTR 8580 is salt-induced and heme-containing protein.</title>
        <authorList>
            <person name="Charuchinda P."/>
            <person name="Waditee-Sirisattha R."/>
            <person name="Kageyama H."/>
            <person name="Yamada D."/>
            <person name="Sirisattha S."/>
            <person name="Tanaka Y."/>
            <person name="Mahakhant A."/>
            <person name="Takabe T."/>
        </authorList>
    </citation>
    <scope>NUCLEOTIDE SEQUENCE</scope>
</reference>
<dbReference type="EMBL" id="LC003232">
    <property type="protein sequence ID" value="BAQ55595.1"/>
    <property type="molecule type" value="mRNA"/>
</dbReference>
<dbReference type="PANTHER" id="PTHR31495:SF0">
    <property type="entry name" value="BINDING PROTEIN CALEOSIN, PUTATIVE (AFU_ORTHOLOGUE AFUA_5G13750)-RELATED"/>
    <property type="match status" value="1"/>
</dbReference>
<organism evidence="3">
    <name type="scientific">Chlorella vulgaris</name>
    <name type="common">Green alga</name>
    <dbReference type="NCBI Taxonomy" id="3077"/>
    <lineage>
        <taxon>Eukaryota</taxon>
        <taxon>Viridiplantae</taxon>
        <taxon>Chlorophyta</taxon>
        <taxon>core chlorophytes</taxon>
        <taxon>Trebouxiophyceae</taxon>
        <taxon>Chlorellales</taxon>
        <taxon>Chlorellaceae</taxon>
        <taxon>Chlorella clade</taxon>
        <taxon>Chlorella</taxon>
    </lineage>
</organism>
<protein>
    <submittedName>
        <fullName evidence="3">Caleosin</fullName>
    </submittedName>
</protein>